<keyword evidence="4" id="KW-0812">Transmembrane</keyword>
<evidence type="ECO:0000259" key="6">
    <source>
        <dbReference type="Pfam" id="PF03016"/>
    </source>
</evidence>
<evidence type="ECO:0000313" key="7">
    <source>
        <dbReference type="EMBL" id="KAF5951070.1"/>
    </source>
</evidence>
<evidence type="ECO:0000256" key="5">
    <source>
        <dbReference type="ARBA" id="ARBA00023034"/>
    </source>
</evidence>
<organism evidence="7 8">
    <name type="scientific">Camellia sinensis</name>
    <name type="common">Tea plant</name>
    <name type="synonym">Thea sinensis</name>
    <dbReference type="NCBI Taxonomy" id="4442"/>
    <lineage>
        <taxon>Eukaryota</taxon>
        <taxon>Viridiplantae</taxon>
        <taxon>Streptophyta</taxon>
        <taxon>Embryophyta</taxon>
        <taxon>Tracheophyta</taxon>
        <taxon>Spermatophyta</taxon>
        <taxon>Magnoliopsida</taxon>
        <taxon>eudicotyledons</taxon>
        <taxon>Gunneridae</taxon>
        <taxon>Pentapetalae</taxon>
        <taxon>asterids</taxon>
        <taxon>Ericales</taxon>
        <taxon>Theaceae</taxon>
        <taxon>Camellia</taxon>
    </lineage>
</organism>
<evidence type="ECO:0000256" key="4">
    <source>
        <dbReference type="ARBA" id="ARBA00022968"/>
    </source>
</evidence>
<dbReference type="InterPro" id="IPR004263">
    <property type="entry name" value="Exostosin"/>
</dbReference>
<dbReference type="Pfam" id="PF03016">
    <property type="entry name" value="Exostosin_GT47"/>
    <property type="match status" value="1"/>
</dbReference>
<comment type="caution">
    <text evidence="7">The sequence shown here is derived from an EMBL/GenBank/DDBJ whole genome shotgun (WGS) entry which is preliminary data.</text>
</comment>
<proteinExistence type="inferred from homology"/>
<sequence length="516" mass="59473">MPKTPLPLLLRLNRCMKVFYCGSATIFDHSRSFFRALIPRTHHLSSSSQCNNNNNRLTFSANYANSFIFQDSTSHSISENEENRVTDSKDGVKQVENTTQLVSKQVLDSCSGRYIYVHDLPSRFNTDILKNCSSLIKWFDICKYTSNMGLGPRASDFHGIFQNNISWFETNQFLLEVIFHNRMNIYKCLTNNSSLASIIYVPFYAGLDIGRYLWGFNTSIRDSAPTELAKWVSEKPEWKSMGGRDHFFVAGRVTWDFRRQTDNDSDWGNKLMSLPESKNMTILIIESYSQAETNRDFAIPYPTYFHPSSDDEVFQWQNKLRKMKRQYLFSFAGAPRPNNEHSIRSQIINQCLDSGKKCKFLNCASGENKCDNPTYVIEIFQRSKFCLQPSGDSSTRQSTFDSILAGCIPVFFDSRSAYEQYTWHLPKNYSKYSVFIPEDEIKGGKVNIGETLSRISEEEVAEMREEIVKLIPRIIYANPMSRLETLEDAFDIAIEGVLDRVEKIRKEMEGGKSSEF</sequence>
<dbReference type="PANTHER" id="PTHR11062:SF316">
    <property type="entry name" value="XYLOGLUCAN GALACTOSYLTRANSFERASE GT12-RELATED"/>
    <property type="match status" value="1"/>
</dbReference>
<dbReference type="EMBL" id="JACBKZ010000005">
    <property type="protein sequence ID" value="KAF5951070.1"/>
    <property type="molecule type" value="Genomic_DNA"/>
</dbReference>
<comment type="similarity">
    <text evidence="2">Belongs to the glycosyltransferase 47 family.</text>
</comment>
<dbReference type="Proteomes" id="UP000593564">
    <property type="component" value="Unassembled WGS sequence"/>
</dbReference>
<keyword evidence="3" id="KW-0808">Transferase</keyword>
<dbReference type="PANTHER" id="PTHR11062">
    <property type="entry name" value="EXOSTOSIN HEPARAN SULFATE GLYCOSYLTRANSFERASE -RELATED"/>
    <property type="match status" value="1"/>
</dbReference>
<reference evidence="8" key="1">
    <citation type="journal article" date="2020" name="Nat. Commun.">
        <title>Genome assembly of wild tea tree DASZ reveals pedigree and selection history of tea varieties.</title>
        <authorList>
            <person name="Zhang W."/>
            <person name="Zhang Y."/>
            <person name="Qiu H."/>
            <person name="Guo Y."/>
            <person name="Wan H."/>
            <person name="Zhang X."/>
            <person name="Scossa F."/>
            <person name="Alseekh S."/>
            <person name="Zhang Q."/>
            <person name="Wang P."/>
            <person name="Xu L."/>
            <person name="Schmidt M.H."/>
            <person name="Jia X."/>
            <person name="Li D."/>
            <person name="Zhu A."/>
            <person name="Guo F."/>
            <person name="Chen W."/>
            <person name="Ni D."/>
            <person name="Usadel B."/>
            <person name="Fernie A.R."/>
            <person name="Wen W."/>
        </authorList>
    </citation>
    <scope>NUCLEOTIDE SEQUENCE [LARGE SCALE GENOMIC DNA]</scope>
    <source>
        <strain evidence="8">cv. G240</strain>
    </source>
</reference>
<evidence type="ECO:0000313" key="8">
    <source>
        <dbReference type="Proteomes" id="UP000593564"/>
    </source>
</evidence>
<gene>
    <name evidence="7" type="ORF">HYC85_013063</name>
</gene>
<keyword evidence="8" id="KW-1185">Reference proteome</keyword>
<dbReference type="GO" id="GO:0000139">
    <property type="term" value="C:Golgi membrane"/>
    <property type="evidence" value="ECO:0007669"/>
    <property type="project" value="UniProtKB-SubCell"/>
</dbReference>
<dbReference type="InterPro" id="IPR040911">
    <property type="entry name" value="Exostosin_GT47"/>
</dbReference>
<keyword evidence="3" id="KW-0328">Glycosyltransferase</keyword>
<evidence type="ECO:0000256" key="2">
    <source>
        <dbReference type="ARBA" id="ARBA00010271"/>
    </source>
</evidence>
<dbReference type="AlphaFoldDB" id="A0A7J7HDS1"/>
<keyword evidence="5" id="KW-0333">Golgi apparatus</keyword>
<evidence type="ECO:0000256" key="1">
    <source>
        <dbReference type="ARBA" id="ARBA00004323"/>
    </source>
</evidence>
<protein>
    <recommendedName>
        <fullName evidence="6">Exostosin GT47 domain-containing protein</fullName>
    </recommendedName>
</protein>
<name>A0A7J7HDS1_CAMSI</name>
<accession>A0A7J7HDS1</accession>
<evidence type="ECO:0000256" key="3">
    <source>
        <dbReference type="ARBA" id="ARBA00022676"/>
    </source>
</evidence>
<comment type="subcellular location">
    <subcellularLocation>
        <location evidence="1">Golgi apparatus membrane</location>
        <topology evidence="1">Single-pass type II membrane protein</topology>
    </subcellularLocation>
</comment>
<feature type="domain" description="Exostosin GT47" evidence="6">
    <location>
        <begin position="109"/>
        <end position="442"/>
    </location>
</feature>
<reference evidence="7 8" key="2">
    <citation type="submission" date="2020-07" db="EMBL/GenBank/DDBJ databases">
        <title>Genome assembly of wild tea tree DASZ reveals pedigree and selection history of tea varieties.</title>
        <authorList>
            <person name="Zhang W."/>
        </authorList>
    </citation>
    <scope>NUCLEOTIDE SEQUENCE [LARGE SCALE GENOMIC DNA]</scope>
    <source>
        <strain evidence="8">cv. G240</strain>
        <tissue evidence="7">Leaf</tissue>
    </source>
</reference>
<dbReference type="GO" id="GO:0016757">
    <property type="term" value="F:glycosyltransferase activity"/>
    <property type="evidence" value="ECO:0007669"/>
    <property type="project" value="UniProtKB-KW"/>
</dbReference>
<keyword evidence="4" id="KW-0735">Signal-anchor</keyword>